<accession>A0AC60NU41</accession>
<reference evidence="1 2" key="1">
    <citation type="journal article" date="2020" name="Cell">
        <title>Large-Scale Comparative Analyses of Tick Genomes Elucidate Their Genetic Diversity and Vector Capacities.</title>
        <authorList>
            <consortium name="Tick Genome and Microbiome Consortium (TIGMIC)"/>
            <person name="Jia N."/>
            <person name="Wang J."/>
            <person name="Shi W."/>
            <person name="Du L."/>
            <person name="Sun Y."/>
            <person name="Zhan W."/>
            <person name="Jiang J.F."/>
            <person name="Wang Q."/>
            <person name="Zhang B."/>
            <person name="Ji P."/>
            <person name="Bell-Sakyi L."/>
            <person name="Cui X.M."/>
            <person name="Yuan T.T."/>
            <person name="Jiang B.G."/>
            <person name="Yang W.F."/>
            <person name="Lam T.T."/>
            <person name="Chang Q.C."/>
            <person name="Ding S.J."/>
            <person name="Wang X.J."/>
            <person name="Zhu J.G."/>
            <person name="Ruan X.D."/>
            <person name="Zhao L."/>
            <person name="Wei J.T."/>
            <person name="Ye R.Z."/>
            <person name="Que T.C."/>
            <person name="Du C.H."/>
            <person name="Zhou Y.H."/>
            <person name="Cheng J.X."/>
            <person name="Dai P.F."/>
            <person name="Guo W.B."/>
            <person name="Han X.H."/>
            <person name="Huang E.J."/>
            <person name="Li L.F."/>
            <person name="Wei W."/>
            <person name="Gao Y.C."/>
            <person name="Liu J.Z."/>
            <person name="Shao H.Z."/>
            <person name="Wang X."/>
            <person name="Wang C.C."/>
            <person name="Yang T.C."/>
            <person name="Huo Q.B."/>
            <person name="Li W."/>
            <person name="Chen H.Y."/>
            <person name="Chen S.E."/>
            <person name="Zhou L.G."/>
            <person name="Ni X.B."/>
            <person name="Tian J.H."/>
            <person name="Sheng Y."/>
            <person name="Liu T."/>
            <person name="Pan Y.S."/>
            <person name="Xia L.Y."/>
            <person name="Li J."/>
            <person name="Zhao F."/>
            <person name="Cao W.C."/>
        </authorList>
    </citation>
    <scope>NUCLEOTIDE SEQUENCE [LARGE SCALE GENOMIC DNA]</scope>
    <source>
        <strain evidence="1">Iper-2018</strain>
    </source>
</reference>
<organism evidence="1 2">
    <name type="scientific">Ixodes persulcatus</name>
    <name type="common">Taiga tick</name>
    <dbReference type="NCBI Taxonomy" id="34615"/>
    <lineage>
        <taxon>Eukaryota</taxon>
        <taxon>Metazoa</taxon>
        <taxon>Ecdysozoa</taxon>
        <taxon>Arthropoda</taxon>
        <taxon>Chelicerata</taxon>
        <taxon>Arachnida</taxon>
        <taxon>Acari</taxon>
        <taxon>Parasitiformes</taxon>
        <taxon>Ixodida</taxon>
        <taxon>Ixodoidea</taxon>
        <taxon>Ixodidae</taxon>
        <taxon>Ixodinae</taxon>
        <taxon>Ixodes</taxon>
    </lineage>
</organism>
<dbReference type="Proteomes" id="UP000805193">
    <property type="component" value="Unassembled WGS sequence"/>
</dbReference>
<dbReference type="EMBL" id="JABSTQ010011507">
    <property type="protein sequence ID" value="KAG0410600.1"/>
    <property type="molecule type" value="Genomic_DNA"/>
</dbReference>
<gene>
    <name evidence="1" type="ORF">HPB47_012276</name>
</gene>
<evidence type="ECO:0000313" key="2">
    <source>
        <dbReference type="Proteomes" id="UP000805193"/>
    </source>
</evidence>
<proteinExistence type="predicted"/>
<comment type="caution">
    <text evidence="1">The sequence shown here is derived from an EMBL/GenBank/DDBJ whole genome shotgun (WGS) entry which is preliminary data.</text>
</comment>
<sequence>MNSEVMPKVAAKHQISEETRVLVGFSTLLDWRPLQFSRPLHSDIVCGLCGLVSMTPVDPGCGHFYCLRCYRRILSDESTRCPLDDSEVLRDRLPLSVPWAVLSVTQNRIRCPNASRGCQYVAEPPTDSGDVESALSHLEEHFAECMFLSARGRCSVHETRPQKRRLVRKTRPFNAAVKLRPGVPIVHDLLTIDLEHVVTRTFELSGGAFDLSFTRSLLGKTVIRPYCVRVICVRLLAPPVPPASPIVLAGADEQTETEDRGQERRRHVPSCVAREPQNGT</sequence>
<evidence type="ECO:0000313" key="1">
    <source>
        <dbReference type="EMBL" id="KAG0410600.1"/>
    </source>
</evidence>
<keyword evidence="2" id="KW-1185">Reference proteome</keyword>
<protein>
    <submittedName>
        <fullName evidence="1">Uncharacterized protein</fullName>
    </submittedName>
</protein>
<name>A0AC60NU41_IXOPE</name>